<dbReference type="Gramene" id="OB08G15590.1">
    <property type="protein sequence ID" value="OB08G15590.1"/>
    <property type="gene ID" value="OB08G15590"/>
</dbReference>
<reference evidence="1" key="2">
    <citation type="submission" date="2013-04" db="UniProtKB">
        <authorList>
            <consortium name="EnsemblPlants"/>
        </authorList>
    </citation>
    <scope>IDENTIFICATION</scope>
</reference>
<dbReference type="EnsemblPlants" id="OB08G15590.1">
    <property type="protein sequence ID" value="OB08G15590.1"/>
    <property type="gene ID" value="OB08G15590"/>
</dbReference>
<dbReference type="InterPro" id="IPR032675">
    <property type="entry name" value="LRR_dom_sf"/>
</dbReference>
<organism evidence="1">
    <name type="scientific">Oryza brachyantha</name>
    <name type="common">malo sina</name>
    <dbReference type="NCBI Taxonomy" id="4533"/>
    <lineage>
        <taxon>Eukaryota</taxon>
        <taxon>Viridiplantae</taxon>
        <taxon>Streptophyta</taxon>
        <taxon>Embryophyta</taxon>
        <taxon>Tracheophyta</taxon>
        <taxon>Spermatophyta</taxon>
        <taxon>Magnoliopsida</taxon>
        <taxon>Liliopsida</taxon>
        <taxon>Poales</taxon>
        <taxon>Poaceae</taxon>
        <taxon>BOP clade</taxon>
        <taxon>Oryzoideae</taxon>
        <taxon>Oryzeae</taxon>
        <taxon>Oryzinae</taxon>
        <taxon>Oryza</taxon>
    </lineage>
</organism>
<dbReference type="PANTHER" id="PTHR38926:SF71">
    <property type="entry name" value="OS08G0194350 PROTEIN"/>
    <property type="match status" value="1"/>
</dbReference>
<dbReference type="AlphaFoldDB" id="J3MR30"/>
<dbReference type="PANTHER" id="PTHR38926">
    <property type="entry name" value="F-BOX DOMAIN CONTAINING PROTEIN, EXPRESSED"/>
    <property type="match status" value="1"/>
</dbReference>
<evidence type="ECO:0000313" key="1">
    <source>
        <dbReference type="EnsemblPlants" id="OB08G15590.1"/>
    </source>
</evidence>
<reference evidence="1" key="1">
    <citation type="journal article" date="2013" name="Nat. Commun.">
        <title>Whole-genome sequencing of Oryza brachyantha reveals mechanisms underlying Oryza genome evolution.</title>
        <authorList>
            <person name="Chen J."/>
            <person name="Huang Q."/>
            <person name="Gao D."/>
            <person name="Wang J."/>
            <person name="Lang Y."/>
            <person name="Liu T."/>
            <person name="Li B."/>
            <person name="Bai Z."/>
            <person name="Luis Goicoechea J."/>
            <person name="Liang C."/>
            <person name="Chen C."/>
            <person name="Zhang W."/>
            <person name="Sun S."/>
            <person name="Liao Y."/>
            <person name="Zhang X."/>
            <person name="Yang L."/>
            <person name="Song C."/>
            <person name="Wang M."/>
            <person name="Shi J."/>
            <person name="Liu G."/>
            <person name="Liu J."/>
            <person name="Zhou H."/>
            <person name="Zhou W."/>
            <person name="Yu Q."/>
            <person name="An N."/>
            <person name="Chen Y."/>
            <person name="Cai Q."/>
            <person name="Wang B."/>
            <person name="Liu B."/>
            <person name="Min J."/>
            <person name="Huang Y."/>
            <person name="Wu H."/>
            <person name="Li Z."/>
            <person name="Zhang Y."/>
            <person name="Yin Y."/>
            <person name="Song W."/>
            <person name="Jiang J."/>
            <person name="Jackson S.A."/>
            <person name="Wing R.A."/>
            <person name="Wang J."/>
            <person name="Chen M."/>
        </authorList>
    </citation>
    <scope>NUCLEOTIDE SEQUENCE [LARGE SCALE GENOMIC DNA]</scope>
    <source>
        <strain evidence="1">cv. IRGC 101232</strain>
    </source>
</reference>
<keyword evidence="2" id="KW-1185">Reference proteome</keyword>
<dbReference type="HOGENOM" id="CLU_1646319_0_0_1"/>
<evidence type="ECO:0000313" key="2">
    <source>
        <dbReference type="Proteomes" id="UP000006038"/>
    </source>
</evidence>
<proteinExistence type="predicted"/>
<accession>J3MR30</accession>
<dbReference type="Gene3D" id="3.80.10.10">
    <property type="entry name" value="Ribonuclease Inhibitor"/>
    <property type="match status" value="1"/>
</dbReference>
<dbReference type="SUPFAM" id="SSF52047">
    <property type="entry name" value="RNI-like"/>
    <property type="match status" value="1"/>
</dbReference>
<sequence>MLARKGSASASASKKVLAATHMRTGEGSRAAPEQVAAGVGGGVQLASSPTSITDRSSFFPEIGYRISVTLSEGPLPPFIDRCDLDVVFTTCVATMRQLRHLAVGGKPIRNEDLTAIVDGCPHLELLDVSECAGLHVDGALRAKCARIKTLKLPPSYISGSA</sequence>
<dbReference type="Proteomes" id="UP000006038">
    <property type="component" value="Chromosome 8"/>
</dbReference>
<name>J3MR30_ORYBR</name>
<evidence type="ECO:0008006" key="3">
    <source>
        <dbReference type="Google" id="ProtNLM"/>
    </source>
</evidence>
<dbReference type="STRING" id="4533.J3MR30"/>
<protein>
    <recommendedName>
        <fullName evidence="3">Transport inhibitor response 1 domain-containing protein</fullName>
    </recommendedName>
</protein>
<dbReference type="eggNOG" id="KOG1947">
    <property type="taxonomic scope" value="Eukaryota"/>
</dbReference>